<accession>A0A0C3I243</accession>
<evidence type="ECO:0000256" key="1">
    <source>
        <dbReference type="SAM" id="MobiDB-lite"/>
    </source>
</evidence>
<proteinExistence type="predicted"/>
<name>A0A0C3I243_OIDMZ</name>
<dbReference type="AlphaFoldDB" id="A0A0C3I243"/>
<reference evidence="3" key="2">
    <citation type="submission" date="2015-01" db="EMBL/GenBank/DDBJ databases">
        <title>Evolutionary Origins and Diversification of the Mycorrhizal Mutualists.</title>
        <authorList>
            <consortium name="DOE Joint Genome Institute"/>
            <consortium name="Mycorrhizal Genomics Consortium"/>
            <person name="Kohler A."/>
            <person name="Kuo A."/>
            <person name="Nagy L.G."/>
            <person name="Floudas D."/>
            <person name="Copeland A."/>
            <person name="Barry K.W."/>
            <person name="Cichocki N."/>
            <person name="Veneault-Fourrey C."/>
            <person name="LaButti K."/>
            <person name="Lindquist E.A."/>
            <person name="Lipzen A."/>
            <person name="Lundell T."/>
            <person name="Morin E."/>
            <person name="Murat C."/>
            <person name="Riley R."/>
            <person name="Ohm R."/>
            <person name="Sun H."/>
            <person name="Tunlid A."/>
            <person name="Henrissat B."/>
            <person name="Grigoriev I.V."/>
            <person name="Hibbett D.S."/>
            <person name="Martin F."/>
        </authorList>
    </citation>
    <scope>NUCLEOTIDE SEQUENCE [LARGE SCALE GENOMIC DNA]</scope>
    <source>
        <strain evidence="3">Zn</strain>
    </source>
</reference>
<evidence type="ECO:0000313" key="2">
    <source>
        <dbReference type="EMBL" id="KIN09120.1"/>
    </source>
</evidence>
<dbReference type="EMBL" id="KN832870">
    <property type="protein sequence ID" value="KIN09120.1"/>
    <property type="molecule type" value="Genomic_DNA"/>
</dbReference>
<gene>
    <name evidence="2" type="ORF">OIDMADRAFT_48949</name>
</gene>
<dbReference type="OrthoDB" id="3559217at2759"/>
<feature type="region of interest" description="Disordered" evidence="1">
    <location>
        <begin position="1"/>
        <end position="34"/>
    </location>
</feature>
<dbReference type="InParanoid" id="A0A0C3I243"/>
<dbReference type="Proteomes" id="UP000054321">
    <property type="component" value="Unassembled WGS sequence"/>
</dbReference>
<evidence type="ECO:0000313" key="3">
    <source>
        <dbReference type="Proteomes" id="UP000054321"/>
    </source>
</evidence>
<keyword evidence="3" id="KW-1185">Reference proteome</keyword>
<organism evidence="2 3">
    <name type="scientific">Oidiodendron maius (strain Zn)</name>
    <dbReference type="NCBI Taxonomy" id="913774"/>
    <lineage>
        <taxon>Eukaryota</taxon>
        <taxon>Fungi</taxon>
        <taxon>Dikarya</taxon>
        <taxon>Ascomycota</taxon>
        <taxon>Pezizomycotina</taxon>
        <taxon>Leotiomycetes</taxon>
        <taxon>Leotiomycetes incertae sedis</taxon>
        <taxon>Myxotrichaceae</taxon>
        <taxon>Oidiodendron</taxon>
    </lineage>
</organism>
<dbReference type="HOGENOM" id="CLU_1475580_0_0_1"/>
<protein>
    <recommendedName>
        <fullName evidence="4">Transposase Tc1-like domain-containing protein</fullName>
    </recommendedName>
</protein>
<evidence type="ECO:0008006" key="4">
    <source>
        <dbReference type="Google" id="ProtNLM"/>
    </source>
</evidence>
<feature type="compositionally biased region" description="Polar residues" evidence="1">
    <location>
        <begin position="1"/>
        <end position="10"/>
    </location>
</feature>
<reference evidence="2 3" key="1">
    <citation type="submission" date="2014-04" db="EMBL/GenBank/DDBJ databases">
        <authorList>
            <consortium name="DOE Joint Genome Institute"/>
            <person name="Kuo A."/>
            <person name="Martino E."/>
            <person name="Perotto S."/>
            <person name="Kohler A."/>
            <person name="Nagy L.G."/>
            <person name="Floudas D."/>
            <person name="Copeland A."/>
            <person name="Barry K.W."/>
            <person name="Cichocki N."/>
            <person name="Veneault-Fourrey C."/>
            <person name="LaButti K."/>
            <person name="Lindquist E.A."/>
            <person name="Lipzen A."/>
            <person name="Lundell T."/>
            <person name="Morin E."/>
            <person name="Murat C."/>
            <person name="Sun H."/>
            <person name="Tunlid A."/>
            <person name="Henrissat B."/>
            <person name="Grigoriev I.V."/>
            <person name="Hibbett D.S."/>
            <person name="Martin F."/>
            <person name="Nordberg H.P."/>
            <person name="Cantor M.N."/>
            <person name="Hua S.X."/>
        </authorList>
    </citation>
    <scope>NUCLEOTIDE SEQUENCE [LARGE SCALE GENOMIC DNA]</scope>
    <source>
        <strain evidence="2 3">Zn</strain>
    </source>
</reference>
<sequence>MASQESNTMCETLSESEILTESELEDNPRPTTALDTTRDQRIAIKTALLFKVPWSKIRQELHVTNRQIQYANRHRVTPQKRKCGPKAKVSTPRRRALEAWLLESPSRRHIPWRQIPLCAPEFSDIGKQAIHTAMQSLGYCRRVARRKGFSDDPEVMHQRLEFARQAINWSQERLYSQIFSDEV</sequence>